<dbReference type="InterPro" id="IPR016024">
    <property type="entry name" value="ARM-type_fold"/>
</dbReference>
<dbReference type="EMBL" id="JAEHOE010000018">
    <property type="protein sequence ID" value="KAG2496521.1"/>
    <property type="molecule type" value="Genomic_DNA"/>
</dbReference>
<gene>
    <name evidence="2" type="ORF">HYH03_005345</name>
</gene>
<dbReference type="SMART" id="SM00185">
    <property type="entry name" value="ARM"/>
    <property type="match status" value="7"/>
</dbReference>
<dbReference type="PANTHER" id="PTHR46043:SF13">
    <property type="entry name" value="ARM REPEAT SUPERFAMILY PROTEIN"/>
    <property type="match status" value="1"/>
</dbReference>
<feature type="region of interest" description="Disordered" evidence="1">
    <location>
        <begin position="161"/>
        <end position="188"/>
    </location>
</feature>
<feature type="compositionally biased region" description="Low complexity" evidence="1">
    <location>
        <begin position="991"/>
        <end position="1016"/>
    </location>
</feature>
<dbReference type="OrthoDB" id="540919at2759"/>
<dbReference type="Gene3D" id="1.25.10.10">
    <property type="entry name" value="Leucine-rich Repeat Variant"/>
    <property type="match status" value="3"/>
</dbReference>
<feature type="region of interest" description="Disordered" evidence="1">
    <location>
        <begin position="741"/>
        <end position="765"/>
    </location>
</feature>
<dbReference type="InterPro" id="IPR000225">
    <property type="entry name" value="Armadillo"/>
</dbReference>
<name>A0A835Y965_9CHLO</name>
<protein>
    <submittedName>
        <fullName evidence="2">Uncharacterized protein</fullName>
    </submittedName>
</protein>
<sequence length="1086" mass="108375">MLLTGEDVLHQMVDATLCVRQALSPLSRAPQQPTVVTASARLLGMDLEQCTVSFDSLRKLYGACSELQEEAEAVRLGRHDASTFSALLTRLMVCCSRTQLASDLAFLQQRLEEARSRHRIVHAHFLQLAHTIVSSLAAAGPGGDGANAAVHAPVVEGPGPALAALGESSSGNGSGSGKGNSSGAPSDVGAALSQLTSAEAPPAARRATLDVLLQQLQGPSVPSVQALSEAGVGVLLRCVASTTGSVRSLAARVLAALLSAAPACTAQLVAARGVPVLTHLLANFQGGLQREAPAPTGGAVVSMTASPASKLRNPYAKQPASAPQTPSKPKLDGAGSGSGVDLELCGLAMSLLRQLCPSHAAELVAAGAVKALCRIAALPQDGLAAAAASALADAAQHGPAAVLMVQERVLVTLASLALSDRPSESAAALACAAAILQHPARLLDQPSPDLAQLCAAMGRGCDAASTTVLLDWLVTSASDWRSLAAGVQELLPHVAHAAETRAAMLRHAAALQELVRRTAGCEASAAAALKRLGGEDQGKTAVARLLAQALVKQAGSSAAAALAQALADVARPAGRDRSGLRWAAEACGEVEGCGALPECLALASSSDAKRRAAGLACLHVMAVYGNQAVRQSLGTCGAVVALVDAVKLEAVPLPGPLQQPLPLCVPPTLGQAASEAVAALAGSSEALRKDVCLQLCAFLGSASVPLASSACHALCALMAEAPAASAVLAEQGALVHLAAHLNRPPPAPSRDGAQGTAGGAQGPSESETLHQRAVRLLWALCRGGGSAVDAAVAAGVARALLPRLAAAAVPDVSLRVEAAAALAPLLRKCSAAREQVGGAGGLALLLELSRVAPPGAPLWEDALGALAALAALHAPSRAEAARQLKQVLLRGPTRSEVAAAAVVAARMAASPAGREVLMLEDLAEPLVRLIALGDDRTKAAAANALSGLAVASSLQLPPCPAAPEGGLVRPRLALIRAGAIPALLALLREPSAPQGPAQPASSAGSTSAAAATPGAAAGAGQGQGGAAALVSAADALELLAGSEDGRQAIRAAGGVEALKEVVARGKRRQLPEQAARAASAALLQCV</sequence>
<dbReference type="SUPFAM" id="SSF48371">
    <property type="entry name" value="ARM repeat"/>
    <property type="match status" value="1"/>
</dbReference>
<evidence type="ECO:0000313" key="3">
    <source>
        <dbReference type="Proteomes" id="UP000612055"/>
    </source>
</evidence>
<dbReference type="AlphaFoldDB" id="A0A835Y965"/>
<dbReference type="PANTHER" id="PTHR46043">
    <property type="entry name" value="ARM REPEAT SUPERFAMILY PROTEIN"/>
    <property type="match status" value="1"/>
</dbReference>
<proteinExistence type="predicted"/>
<reference evidence="2" key="1">
    <citation type="journal article" date="2020" name="bioRxiv">
        <title>Comparative genomics of Chlamydomonas.</title>
        <authorList>
            <person name="Craig R.J."/>
            <person name="Hasan A.R."/>
            <person name="Ness R.W."/>
            <person name="Keightley P.D."/>
        </authorList>
    </citation>
    <scope>NUCLEOTIDE SEQUENCE</scope>
    <source>
        <strain evidence="2">CCAP 11/70</strain>
    </source>
</reference>
<keyword evidence="3" id="KW-1185">Reference proteome</keyword>
<dbReference type="Proteomes" id="UP000612055">
    <property type="component" value="Unassembled WGS sequence"/>
</dbReference>
<organism evidence="2 3">
    <name type="scientific">Edaphochlamys debaryana</name>
    <dbReference type="NCBI Taxonomy" id="47281"/>
    <lineage>
        <taxon>Eukaryota</taxon>
        <taxon>Viridiplantae</taxon>
        <taxon>Chlorophyta</taxon>
        <taxon>core chlorophytes</taxon>
        <taxon>Chlorophyceae</taxon>
        <taxon>CS clade</taxon>
        <taxon>Chlamydomonadales</taxon>
        <taxon>Chlamydomonadales incertae sedis</taxon>
        <taxon>Edaphochlamys</taxon>
    </lineage>
</organism>
<feature type="region of interest" description="Disordered" evidence="1">
    <location>
        <begin position="311"/>
        <end position="335"/>
    </location>
</feature>
<evidence type="ECO:0000313" key="2">
    <source>
        <dbReference type="EMBL" id="KAG2496521.1"/>
    </source>
</evidence>
<comment type="caution">
    <text evidence="2">The sequence shown here is derived from an EMBL/GenBank/DDBJ whole genome shotgun (WGS) entry which is preliminary data.</text>
</comment>
<feature type="region of interest" description="Disordered" evidence="1">
    <location>
        <begin position="991"/>
        <end position="1017"/>
    </location>
</feature>
<evidence type="ECO:0000256" key="1">
    <source>
        <dbReference type="SAM" id="MobiDB-lite"/>
    </source>
</evidence>
<accession>A0A835Y965</accession>
<dbReference type="InterPro" id="IPR011989">
    <property type="entry name" value="ARM-like"/>
</dbReference>
<feature type="compositionally biased region" description="Low complexity" evidence="1">
    <location>
        <begin position="161"/>
        <end position="171"/>
    </location>
</feature>